<keyword evidence="3" id="KW-1185">Reference proteome</keyword>
<feature type="compositionally biased region" description="Polar residues" evidence="1">
    <location>
        <begin position="48"/>
        <end position="63"/>
    </location>
</feature>
<dbReference type="GeneID" id="91105060"/>
<dbReference type="EMBL" id="CP144089">
    <property type="protein sequence ID" value="WWD08148.1"/>
    <property type="molecule type" value="Genomic_DNA"/>
</dbReference>
<sequence>MAETNFSFHEPVNRSPFCTAFNWSTESFSTAATEYTLDREDKPIMSDLGSSKNDNVNSLTKSAEANEPDSMGNSFDDRVRPYLVSYQYLTGGMTLKTVPEWHELAGSRYVEHPPRSYFFSRQDSHVSEAERHDLDMFWKDVINKKSSKRVFEHEAWKCIEDTEFEIVPDESIAKLLTRRAGWLLTNDRVRMKSWVDSQINDKFPERRPNFDHEQYTRSSDIIRRNWPDWPPAGLEHLDMSDIQLQNEEEWGDEILGDKMPFNCYNSEGDGVLVIPEIKTVNEST</sequence>
<reference evidence="2 3" key="1">
    <citation type="submission" date="2024-01" db="EMBL/GenBank/DDBJ databases">
        <title>Comparative genomics of Cryptococcus and Kwoniella reveals pathogenesis evolution and contrasting modes of karyotype evolution via chromosome fusion or intercentromeric recombination.</title>
        <authorList>
            <person name="Coelho M.A."/>
            <person name="David-Palma M."/>
            <person name="Shea T."/>
            <person name="Bowers K."/>
            <person name="McGinley-Smith S."/>
            <person name="Mohammad A.W."/>
            <person name="Gnirke A."/>
            <person name="Yurkov A.M."/>
            <person name="Nowrousian M."/>
            <person name="Sun S."/>
            <person name="Cuomo C.A."/>
            <person name="Heitman J."/>
        </authorList>
    </citation>
    <scope>NUCLEOTIDE SEQUENCE [LARGE SCALE GENOMIC DNA]</scope>
    <source>
        <strain evidence="2 3">PYCC6329</strain>
    </source>
</reference>
<organism evidence="2 3">
    <name type="scientific">Kwoniella europaea PYCC6329</name>
    <dbReference type="NCBI Taxonomy" id="1423913"/>
    <lineage>
        <taxon>Eukaryota</taxon>
        <taxon>Fungi</taxon>
        <taxon>Dikarya</taxon>
        <taxon>Basidiomycota</taxon>
        <taxon>Agaricomycotina</taxon>
        <taxon>Tremellomycetes</taxon>
        <taxon>Tremellales</taxon>
        <taxon>Cryptococcaceae</taxon>
        <taxon>Kwoniella</taxon>
    </lineage>
</organism>
<feature type="region of interest" description="Disordered" evidence="1">
    <location>
        <begin position="43"/>
        <end position="72"/>
    </location>
</feature>
<evidence type="ECO:0000313" key="3">
    <source>
        <dbReference type="Proteomes" id="UP001358614"/>
    </source>
</evidence>
<protein>
    <submittedName>
        <fullName evidence="2">Uncharacterized protein</fullName>
    </submittedName>
</protein>
<name>A0AAX4KR20_9TREE</name>
<gene>
    <name evidence="2" type="ORF">V865_006259</name>
</gene>
<dbReference type="KEGG" id="ker:91105060"/>
<accession>A0AAX4KR20</accession>
<proteinExistence type="predicted"/>
<evidence type="ECO:0000256" key="1">
    <source>
        <dbReference type="SAM" id="MobiDB-lite"/>
    </source>
</evidence>
<dbReference type="RefSeq" id="XP_066086115.1">
    <property type="nucleotide sequence ID" value="XM_066230018.1"/>
</dbReference>
<evidence type="ECO:0000313" key="2">
    <source>
        <dbReference type="EMBL" id="WWD08148.1"/>
    </source>
</evidence>
<dbReference type="AlphaFoldDB" id="A0AAX4KR20"/>
<dbReference type="Proteomes" id="UP001358614">
    <property type="component" value="Chromosome 1"/>
</dbReference>